<dbReference type="Proteomes" id="UP001183619">
    <property type="component" value="Unassembled WGS sequence"/>
</dbReference>
<dbReference type="CDD" id="cd04179">
    <property type="entry name" value="DPM_DPG-synthase_like"/>
    <property type="match status" value="1"/>
</dbReference>
<evidence type="ECO:0000313" key="5">
    <source>
        <dbReference type="EMBL" id="MDR7355571.1"/>
    </source>
</evidence>
<accession>A0ABU2BBA8</accession>
<dbReference type="PANTHER" id="PTHR43398">
    <property type="entry name" value="DOLICHOL-PHOSPHATE MANNOSYLTRANSFERASE SUBUNIT 1"/>
    <property type="match status" value="1"/>
</dbReference>
<dbReference type="InterPro" id="IPR001173">
    <property type="entry name" value="Glyco_trans_2-like"/>
</dbReference>
<feature type="domain" description="Glycosyltransferase 2-like" evidence="4">
    <location>
        <begin position="12"/>
        <end position="166"/>
    </location>
</feature>
<dbReference type="EMBL" id="JAVDYF010000001">
    <property type="protein sequence ID" value="MDR7355571.1"/>
    <property type="molecule type" value="Genomic_DNA"/>
</dbReference>
<evidence type="ECO:0000256" key="3">
    <source>
        <dbReference type="ARBA" id="ARBA00022679"/>
    </source>
</evidence>
<comment type="caution">
    <text evidence="5">The sequence shown here is derived from an EMBL/GenBank/DDBJ whole genome shotgun (WGS) entry which is preliminary data.</text>
</comment>
<dbReference type="SUPFAM" id="SSF53448">
    <property type="entry name" value="Nucleotide-diphospho-sugar transferases"/>
    <property type="match status" value="1"/>
</dbReference>
<dbReference type="InterPro" id="IPR039528">
    <property type="entry name" value="DPM1-like"/>
</dbReference>
<gene>
    <name evidence="5" type="ORF">J2S37_002109</name>
</gene>
<dbReference type="InterPro" id="IPR029044">
    <property type="entry name" value="Nucleotide-diphossugar_trans"/>
</dbReference>
<protein>
    <submittedName>
        <fullName evidence="5">Glycosyltransferase involved in cell wall biosynthesis</fullName>
    </submittedName>
</protein>
<keyword evidence="2" id="KW-0328">Glycosyltransferase</keyword>
<keyword evidence="3" id="KW-0808">Transferase</keyword>
<comment type="similarity">
    <text evidence="1">Belongs to the glycosyltransferase 2 family.</text>
</comment>
<reference evidence="5 6" key="1">
    <citation type="submission" date="2023-07" db="EMBL/GenBank/DDBJ databases">
        <title>Sequencing the genomes of 1000 actinobacteria strains.</title>
        <authorList>
            <person name="Klenk H.-P."/>
        </authorList>
    </citation>
    <scope>NUCLEOTIDE SEQUENCE [LARGE SCALE GENOMIC DNA]</scope>
    <source>
        <strain evidence="5 6">DSM 44508</strain>
    </source>
</reference>
<dbReference type="Pfam" id="PF00535">
    <property type="entry name" value="Glycos_transf_2"/>
    <property type="match status" value="1"/>
</dbReference>
<dbReference type="PANTHER" id="PTHR43398:SF1">
    <property type="entry name" value="DOLICHOL-PHOSPHATE MANNOSYLTRANSFERASE SUBUNIT 1"/>
    <property type="match status" value="1"/>
</dbReference>
<keyword evidence="6" id="KW-1185">Reference proteome</keyword>
<dbReference type="RefSeq" id="WP_277103397.1">
    <property type="nucleotide sequence ID" value="NZ_BAAAJS010000072.1"/>
</dbReference>
<organism evidence="5 6">
    <name type="scientific">Corynebacterium felinum</name>
    <dbReference type="NCBI Taxonomy" id="131318"/>
    <lineage>
        <taxon>Bacteria</taxon>
        <taxon>Bacillati</taxon>
        <taxon>Actinomycetota</taxon>
        <taxon>Actinomycetes</taxon>
        <taxon>Mycobacteriales</taxon>
        <taxon>Corynebacteriaceae</taxon>
        <taxon>Corynebacterium</taxon>
    </lineage>
</organism>
<dbReference type="Gene3D" id="3.90.550.10">
    <property type="entry name" value="Spore Coat Polysaccharide Biosynthesis Protein SpsA, Chain A"/>
    <property type="match status" value="1"/>
</dbReference>
<evidence type="ECO:0000259" key="4">
    <source>
        <dbReference type="Pfam" id="PF00535"/>
    </source>
</evidence>
<evidence type="ECO:0000313" key="6">
    <source>
        <dbReference type="Proteomes" id="UP001183619"/>
    </source>
</evidence>
<evidence type="ECO:0000256" key="2">
    <source>
        <dbReference type="ARBA" id="ARBA00022676"/>
    </source>
</evidence>
<evidence type="ECO:0000256" key="1">
    <source>
        <dbReference type="ARBA" id="ARBA00006739"/>
    </source>
</evidence>
<name>A0ABU2BBA8_9CORY</name>
<proteinExistence type="inferred from homology"/>
<sequence length="252" mass="28486">MTYTHNQPKVTIVIPSMDETDNLTFLLPQLNPHYEVIIVEGKNYNRTLHTAQQLRPNTHVITHPRPGKGNALITGWTHATGDYIIMLDADGSADPNEIPTFITPLTQGADMAKGTRYKPTGGSADLTHIRSLGNRALTLLTNILFNQRFTDLCYGYNAFRTDILNKLNLPTPNGNTHNYQWGDGFEIETLFICRAATAQLTITEVPSFEHHRVHGRSNLHAWHDGKKVLRTIFTEFINHHRTPQHQPHTTNP</sequence>